<protein>
    <recommendedName>
        <fullName evidence="5">Transposase</fullName>
    </recommendedName>
</protein>
<evidence type="ECO:0000313" key="4">
    <source>
        <dbReference type="Proteomes" id="UP000319383"/>
    </source>
</evidence>
<evidence type="ECO:0000313" key="1">
    <source>
        <dbReference type="EMBL" id="QDU41623.1"/>
    </source>
</evidence>
<name>A0A517ZLD4_9PLAN</name>
<accession>A0A517ZLD4</accession>
<dbReference type="KEGG" id="sdyn:Mal52_17740"/>
<dbReference type="EMBL" id="CP036276">
    <property type="protein sequence ID" value="QDU41623.1"/>
    <property type="molecule type" value="Genomic_DNA"/>
</dbReference>
<dbReference type="SUPFAM" id="SSF46689">
    <property type="entry name" value="Homeodomain-like"/>
    <property type="match status" value="1"/>
</dbReference>
<reference evidence="3 4" key="1">
    <citation type="submission" date="2019-02" db="EMBL/GenBank/DDBJ databases">
        <title>Deep-cultivation of Planctomycetes and their phenomic and genomic characterization uncovers novel biology.</title>
        <authorList>
            <person name="Wiegand S."/>
            <person name="Jogler M."/>
            <person name="Boedeker C."/>
            <person name="Pinto D."/>
            <person name="Vollmers J."/>
            <person name="Rivas-Marin E."/>
            <person name="Kohn T."/>
            <person name="Peeters S.H."/>
            <person name="Heuer A."/>
            <person name="Rast P."/>
            <person name="Oberbeckmann S."/>
            <person name="Bunk B."/>
            <person name="Jeske O."/>
            <person name="Meyerdierks A."/>
            <person name="Storesund J.E."/>
            <person name="Kallscheuer N."/>
            <person name="Luecker S."/>
            <person name="Lage O.M."/>
            <person name="Pohl T."/>
            <person name="Merkel B.J."/>
            <person name="Hornburger P."/>
            <person name="Mueller R.-W."/>
            <person name="Bruemmer F."/>
            <person name="Labrenz M."/>
            <person name="Spormann A.M."/>
            <person name="Op den Camp H."/>
            <person name="Overmann J."/>
            <person name="Amann R."/>
            <person name="Jetten M.S.M."/>
            <person name="Mascher T."/>
            <person name="Medema M.H."/>
            <person name="Devos D.P."/>
            <person name="Kaster A.-K."/>
            <person name="Ovreas L."/>
            <person name="Rohde M."/>
            <person name="Galperin M.Y."/>
            <person name="Jogler C."/>
        </authorList>
    </citation>
    <scope>NUCLEOTIDE SEQUENCE [LARGE SCALE GENOMIC DNA]</scope>
    <source>
        <strain evidence="3 4">Mal52</strain>
    </source>
</reference>
<dbReference type="InterPro" id="IPR009057">
    <property type="entry name" value="Homeodomain-like_sf"/>
</dbReference>
<evidence type="ECO:0008006" key="5">
    <source>
        <dbReference type="Google" id="ProtNLM"/>
    </source>
</evidence>
<dbReference type="Proteomes" id="UP000319383">
    <property type="component" value="Chromosome"/>
</dbReference>
<dbReference type="KEGG" id="sdyn:Mal52_14410"/>
<evidence type="ECO:0000313" key="2">
    <source>
        <dbReference type="EMBL" id="QDU42971.1"/>
    </source>
</evidence>
<gene>
    <name evidence="1" type="ORF">Mal52_00760</name>
    <name evidence="2" type="ORF">Mal52_14410</name>
    <name evidence="3" type="ORF">Mal52_17740</name>
</gene>
<keyword evidence="4" id="KW-1185">Reference proteome</keyword>
<dbReference type="AlphaFoldDB" id="A0A517ZLD4"/>
<organism evidence="3 4">
    <name type="scientific">Symmachiella dynata</name>
    <dbReference type="NCBI Taxonomy" id="2527995"/>
    <lineage>
        <taxon>Bacteria</taxon>
        <taxon>Pseudomonadati</taxon>
        <taxon>Planctomycetota</taxon>
        <taxon>Planctomycetia</taxon>
        <taxon>Planctomycetales</taxon>
        <taxon>Planctomycetaceae</taxon>
        <taxon>Symmachiella</taxon>
    </lineage>
</organism>
<sequence length="192" mass="21776">MPASNRKREVCLSETERREMERLVRSGSVPAAQLRRARILLMADEDRRGEDRNPDWYIAQTVGLSEKQVGRVRQKFVEDGLLPTLKRKQRTTPPVSPKLDGAAEAKLITLCCSDPPEGHQRWTLKLLADELGRLQVVTSVCPETVRRCLKKIASSPGKVNAFVSQNGTARDSWPIWKKFLTSTAKRTTKRIR</sequence>
<dbReference type="EMBL" id="CP036276">
    <property type="protein sequence ID" value="QDU43302.1"/>
    <property type="molecule type" value="Genomic_DNA"/>
</dbReference>
<dbReference type="Pfam" id="PF13565">
    <property type="entry name" value="HTH_32"/>
    <property type="match status" value="1"/>
</dbReference>
<proteinExistence type="predicted"/>
<dbReference type="EMBL" id="CP036276">
    <property type="protein sequence ID" value="QDU42971.1"/>
    <property type="molecule type" value="Genomic_DNA"/>
</dbReference>
<dbReference type="KEGG" id="sdyn:Mal52_00760"/>
<evidence type="ECO:0000313" key="3">
    <source>
        <dbReference type="EMBL" id="QDU43302.1"/>
    </source>
</evidence>